<gene>
    <name evidence="10" type="ORF">BGZ80_008306</name>
</gene>
<evidence type="ECO:0000256" key="2">
    <source>
        <dbReference type="ARBA" id="ARBA00006370"/>
    </source>
</evidence>
<evidence type="ECO:0000313" key="11">
    <source>
        <dbReference type="Proteomes" id="UP000703661"/>
    </source>
</evidence>
<comment type="subunit">
    <text evidence="3">Monomer.</text>
</comment>
<evidence type="ECO:0000256" key="4">
    <source>
        <dbReference type="ARBA" id="ARBA00016056"/>
    </source>
</evidence>
<dbReference type="InterPro" id="IPR039670">
    <property type="entry name" value="NPC2-like"/>
</dbReference>
<name>A0A9P6MY20_9FUNG</name>
<proteinExistence type="inferred from homology"/>
<keyword evidence="11" id="KW-1185">Reference proteome</keyword>
<dbReference type="PANTHER" id="PTHR11306">
    <property type="entry name" value="NIEMANN PICK TYPE C2 PROTEIN NPC2-RELATED"/>
    <property type="match status" value="1"/>
</dbReference>
<dbReference type="PANTHER" id="PTHR11306:SF0">
    <property type="entry name" value="PHOSPHATIDYLGLYCEROL_PHOSPHATIDYLINOSITOL TRANSFER PROTEIN"/>
    <property type="match status" value="1"/>
</dbReference>
<evidence type="ECO:0000256" key="1">
    <source>
        <dbReference type="ARBA" id="ARBA00002053"/>
    </source>
</evidence>
<keyword evidence="6 8" id="KW-0732">Signal</keyword>
<evidence type="ECO:0000256" key="6">
    <source>
        <dbReference type="ARBA" id="ARBA00022729"/>
    </source>
</evidence>
<dbReference type="InterPro" id="IPR014756">
    <property type="entry name" value="Ig_E-set"/>
</dbReference>
<feature type="chain" id="PRO_5040510173" description="Phosphatidylglycerol/phosphatidylinositol transfer protein" evidence="8">
    <location>
        <begin position="19"/>
        <end position="142"/>
    </location>
</feature>
<evidence type="ECO:0000256" key="5">
    <source>
        <dbReference type="ARBA" id="ARBA00022448"/>
    </source>
</evidence>
<evidence type="ECO:0000313" key="10">
    <source>
        <dbReference type="EMBL" id="KAG0017409.1"/>
    </source>
</evidence>
<dbReference type="GO" id="GO:0015918">
    <property type="term" value="P:sterol transport"/>
    <property type="evidence" value="ECO:0007669"/>
    <property type="project" value="InterPro"/>
</dbReference>
<feature type="domain" description="MD-2-related lipid-recognition" evidence="9">
    <location>
        <begin position="22"/>
        <end position="137"/>
    </location>
</feature>
<reference evidence="10" key="1">
    <citation type="journal article" date="2020" name="Fungal Divers.">
        <title>Resolving the Mortierellaceae phylogeny through synthesis of multi-gene phylogenetics and phylogenomics.</title>
        <authorList>
            <person name="Vandepol N."/>
            <person name="Liber J."/>
            <person name="Desiro A."/>
            <person name="Na H."/>
            <person name="Kennedy M."/>
            <person name="Barry K."/>
            <person name="Grigoriev I.V."/>
            <person name="Miller A.N."/>
            <person name="O'Donnell K."/>
            <person name="Stajich J.E."/>
            <person name="Bonito G."/>
        </authorList>
    </citation>
    <scope>NUCLEOTIDE SEQUENCE</scope>
    <source>
        <strain evidence="10">NRRL 2769</strain>
    </source>
</reference>
<dbReference type="GO" id="GO:0032934">
    <property type="term" value="F:sterol binding"/>
    <property type="evidence" value="ECO:0007669"/>
    <property type="project" value="InterPro"/>
</dbReference>
<evidence type="ECO:0000256" key="7">
    <source>
        <dbReference type="ARBA" id="ARBA00023055"/>
    </source>
</evidence>
<keyword evidence="5" id="KW-0813">Transport</keyword>
<evidence type="ECO:0000256" key="8">
    <source>
        <dbReference type="SAM" id="SignalP"/>
    </source>
</evidence>
<dbReference type="AlphaFoldDB" id="A0A9P6MY20"/>
<protein>
    <recommendedName>
        <fullName evidence="4">Phosphatidylglycerol/phosphatidylinositol transfer protein</fullName>
    </recommendedName>
</protein>
<keyword evidence="7" id="KW-0445">Lipid transport</keyword>
<dbReference type="Proteomes" id="UP000703661">
    <property type="component" value="Unassembled WGS sequence"/>
</dbReference>
<dbReference type="OrthoDB" id="2405630at2759"/>
<accession>A0A9P6MY20</accession>
<dbReference type="SUPFAM" id="SSF81296">
    <property type="entry name" value="E set domains"/>
    <property type="match status" value="1"/>
</dbReference>
<dbReference type="EMBL" id="JAAAID010000446">
    <property type="protein sequence ID" value="KAG0017409.1"/>
    <property type="molecule type" value="Genomic_DNA"/>
</dbReference>
<comment type="function">
    <text evidence="1">Catalyzes the intermembrane transfer of phosphatidylglycerol and phosphatidylinositol.</text>
</comment>
<dbReference type="Pfam" id="PF02221">
    <property type="entry name" value="E1_DerP2_DerF2"/>
    <property type="match status" value="1"/>
</dbReference>
<comment type="caution">
    <text evidence="10">The sequence shown here is derived from an EMBL/GenBank/DDBJ whole genome shotgun (WGS) entry which is preliminary data.</text>
</comment>
<dbReference type="InterPro" id="IPR003172">
    <property type="entry name" value="ML_dom"/>
</dbReference>
<evidence type="ECO:0000259" key="9">
    <source>
        <dbReference type="SMART" id="SM00737"/>
    </source>
</evidence>
<organism evidence="10 11">
    <name type="scientific">Entomortierella chlamydospora</name>
    <dbReference type="NCBI Taxonomy" id="101097"/>
    <lineage>
        <taxon>Eukaryota</taxon>
        <taxon>Fungi</taxon>
        <taxon>Fungi incertae sedis</taxon>
        <taxon>Mucoromycota</taxon>
        <taxon>Mortierellomycotina</taxon>
        <taxon>Mortierellomycetes</taxon>
        <taxon>Mortierellales</taxon>
        <taxon>Mortierellaceae</taxon>
        <taxon>Entomortierella</taxon>
    </lineage>
</organism>
<dbReference type="Gene3D" id="2.60.40.770">
    <property type="match status" value="1"/>
</dbReference>
<dbReference type="SMART" id="SM00737">
    <property type="entry name" value="ML"/>
    <property type="match status" value="1"/>
</dbReference>
<evidence type="ECO:0000256" key="3">
    <source>
        <dbReference type="ARBA" id="ARBA00011245"/>
    </source>
</evidence>
<feature type="signal peptide" evidence="8">
    <location>
        <begin position="1"/>
        <end position="18"/>
    </location>
</feature>
<comment type="similarity">
    <text evidence="2">Belongs to the NPC2 family.</text>
</comment>
<sequence>MKFFAATIALVAAAVANAQVTWTDCSSGSDLAVSSMTLSPYPLCIGENVCATITGTLSAPVTSPATLTIIGTYFGTTVYTQSVDLCTVVSCPVAQSTTTLEVCVPVLSNAPAGIPVVLTISATNGNGDTLLCQTGTVTAANC</sequence>